<protein>
    <submittedName>
        <fullName evidence="1">Uncharacterized protein</fullName>
    </submittedName>
</protein>
<dbReference type="EMBL" id="GBRH01249276">
    <property type="protein sequence ID" value="JAD48619.1"/>
    <property type="molecule type" value="Transcribed_RNA"/>
</dbReference>
<reference evidence="1" key="2">
    <citation type="journal article" date="2015" name="Data Brief">
        <title>Shoot transcriptome of the giant reed, Arundo donax.</title>
        <authorList>
            <person name="Barrero R.A."/>
            <person name="Guerrero F.D."/>
            <person name="Moolhuijzen P."/>
            <person name="Goolsby J.A."/>
            <person name="Tidwell J."/>
            <person name="Bellgard S.E."/>
            <person name="Bellgard M.I."/>
        </authorList>
    </citation>
    <scope>NUCLEOTIDE SEQUENCE</scope>
    <source>
        <tissue evidence="1">Shoot tissue taken approximately 20 cm above the soil surface</tissue>
    </source>
</reference>
<proteinExistence type="predicted"/>
<dbReference type="AlphaFoldDB" id="A0A0A9AAF2"/>
<organism evidence="1">
    <name type="scientific">Arundo donax</name>
    <name type="common">Giant reed</name>
    <name type="synonym">Donax arundinaceus</name>
    <dbReference type="NCBI Taxonomy" id="35708"/>
    <lineage>
        <taxon>Eukaryota</taxon>
        <taxon>Viridiplantae</taxon>
        <taxon>Streptophyta</taxon>
        <taxon>Embryophyta</taxon>
        <taxon>Tracheophyta</taxon>
        <taxon>Spermatophyta</taxon>
        <taxon>Magnoliopsida</taxon>
        <taxon>Liliopsida</taxon>
        <taxon>Poales</taxon>
        <taxon>Poaceae</taxon>
        <taxon>PACMAD clade</taxon>
        <taxon>Arundinoideae</taxon>
        <taxon>Arundineae</taxon>
        <taxon>Arundo</taxon>
    </lineage>
</organism>
<name>A0A0A9AAF2_ARUDO</name>
<evidence type="ECO:0000313" key="1">
    <source>
        <dbReference type="EMBL" id="JAD48619.1"/>
    </source>
</evidence>
<sequence>MGRRSVFKLLHNGKKYWLGHPLPLAVGPSKFCI</sequence>
<accession>A0A0A9AAF2</accession>
<reference evidence="1" key="1">
    <citation type="submission" date="2014-09" db="EMBL/GenBank/DDBJ databases">
        <authorList>
            <person name="Magalhaes I.L.F."/>
            <person name="Oliveira U."/>
            <person name="Santos F.R."/>
            <person name="Vidigal T.H.D.A."/>
            <person name="Brescovit A.D."/>
            <person name="Santos A.J."/>
        </authorList>
    </citation>
    <scope>NUCLEOTIDE SEQUENCE</scope>
    <source>
        <tissue evidence="1">Shoot tissue taken approximately 20 cm above the soil surface</tissue>
    </source>
</reference>